<sequence>MKKLVLVLVLLLLVSTSAMASENVPEMSIKNGYVEPFQMFDNVYYVGDRWVSSYAVETAKGLVLIDTLDFPYSMWIPINLKKLGLQDKAITHILVTHGHSDHAGGAQFLQSEYGSKVVMTEKGYELAVAQANKSSGKNTFLPPKVDFFVQDSSSLIVGADEFKFYLTPGHTEGDYSIDLMVKDYGISHRAFVVGGHSINARDPKLAKQFFESMDRVRESALQPPVVSVNLSNHPHKNHLFANREKRNADGSNNPFISESNFFSFLEQQEALAKEKLSEAQQRNKSESSQ</sequence>
<accession>A0A1B9QPQ8</accession>
<reference evidence="8" key="1">
    <citation type="submission" date="2016-07" db="EMBL/GenBank/DDBJ databases">
        <title>Nontailed viruses are major unrecognized killers of bacteria in the ocean.</title>
        <authorList>
            <person name="Kauffman K."/>
            <person name="Hussain F."/>
            <person name="Yang J."/>
            <person name="Arevalo P."/>
            <person name="Brown J."/>
            <person name="Cutler M."/>
            <person name="Kelly L."/>
            <person name="Polz M.F."/>
        </authorList>
    </citation>
    <scope>NUCLEOTIDE SEQUENCE [LARGE SCALE GENOMIC DNA]</scope>
    <source>
        <strain evidence="8">10N.286.55.C1</strain>
    </source>
</reference>
<proteinExistence type="predicted"/>
<evidence type="ECO:0000256" key="3">
    <source>
        <dbReference type="ARBA" id="ARBA00022801"/>
    </source>
</evidence>
<feature type="chain" id="PRO_5015061351" evidence="5">
    <location>
        <begin position="21"/>
        <end position="289"/>
    </location>
</feature>
<dbReference type="GO" id="GO:0008270">
    <property type="term" value="F:zinc ion binding"/>
    <property type="evidence" value="ECO:0007669"/>
    <property type="project" value="InterPro"/>
</dbReference>
<evidence type="ECO:0000313" key="7">
    <source>
        <dbReference type="EMBL" id="PME73973.1"/>
    </source>
</evidence>
<dbReference type="GO" id="GO:0008800">
    <property type="term" value="F:beta-lactamase activity"/>
    <property type="evidence" value="ECO:0007669"/>
    <property type="project" value="InterPro"/>
</dbReference>
<evidence type="ECO:0000259" key="6">
    <source>
        <dbReference type="SMART" id="SM00849"/>
    </source>
</evidence>
<dbReference type="AlphaFoldDB" id="A0A1B9QPQ8"/>
<dbReference type="EMBL" id="MCSI01000009">
    <property type="protein sequence ID" value="PME73973.1"/>
    <property type="molecule type" value="Genomic_DNA"/>
</dbReference>
<gene>
    <name evidence="7" type="ORF">BCV30_21230</name>
</gene>
<dbReference type="CDD" id="cd16280">
    <property type="entry name" value="metallo-hydrolase-like_MBL-fold"/>
    <property type="match status" value="1"/>
</dbReference>
<name>A0A1B9QPQ8_9VIBR</name>
<comment type="caution">
    <text evidence="7">The sequence shown here is derived from an EMBL/GenBank/DDBJ whole genome shotgun (WGS) entry which is preliminary data.</text>
</comment>
<keyword evidence="5" id="KW-0732">Signal</keyword>
<dbReference type="GO" id="GO:0017001">
    <property type="term" value="P:antibiotic catabolic process"/>
    <property type="evidence" value="ECO:0007669"/>
    <property type="project" value="InterPro"/>
</dbReference>
<evidence type="ECO:0000256" key="5">
    <source>
        <dbReference type="SAM" id="SignalP"/>
    </source>
</evidence>
<dbReference type="InterPro" id="IPR036866">
    <property type="entry name" value="RibonucZ/Hydroxyglut_hydro"/>
</dbReference>
<dbReference type="PROSITE" id="PS00743">
    <property type="entry name" value="BETA_LACTAMASE_B_1"/>
    <property type="match status" value="1"/>
</dbReference>
<evidence type="ECO:0000256" key="1">
    <source>
        <dbReference type="ARBA" id="ARBA00001947"/>
    </source>
</evidence>
<dbReference type="PANTHER" id="PTHR46233:SF3">
    <property type="entry name" value="HYDROXYACYLGLUTATHIONE HYDROLASE GLOC"/>
    <property type="match status" value="1"/>
</dbReference>
<evidence type="ECO:0000256" key="4">
    <source>
        <dbReference type="ARBA" id="ARBA00022833"/>
    </source>
</evidence>
<keyword evidence="3 7" id="KW-0378">Hydrolase</keyword>
<protein>
    <submittedName>
        <fullName evidence="7">MBL fold metallo-hydrolase</fullName>
    </submittedName>
</protein>
<organism evidence="7 8">
    <name type="scientific">Vibrio lentus</name>
    <dbReference type="NCBI Taxonomy" id="136468"/>
    <lineage>
        <taxon>Bacteria</taxon>
        <taxon>Pseudomonadati</taxon>
        <taxon>Pseudomonadota</taxon>
        <taxon>Gammaproteobacteria</taxon>
        <taxon>Vibrionales</taxon>
        <taxon>Vibrionaceae</taxon>
        <taxon>Vibrio</taxon>
    </lineage>
</organism>
<dbReference type="Proteomes" id="UP000235778">
    <property type="component" value="Unassembled WGS sequence"/>
</dbReference>
<dbReference type="Gene3D" id="3.60.15.10">
    <property type="entry name" value="Ribonuclease Z/Hydroxyacylglutathione hydrolase-like"/>
    <property type="match status" value="1"/>
</dbReference>
<feature type="signal peptide" evidence="5">
    <location>
        <begin position="1"/>
        <end position="20"/>
    </location>
</feature>
<dbReference type="SUPFAM" id="SSF56281">
    <property type="entry name" value="Metallo-hydrolase/oxidoreductase"/>
    <property type="match status" value="1"/>
</dbReference>
<dbReference type="InterPro" id="IPR051453">
    <property type="entry name" value="MBL_Glyoxalase_II"/>
</dbReference>
<keyword evidence="2" id="KW-0479">Metal-binding</keyword>
<evidence type="ECO:0000256" key="2">
    <source>
        <dbReference type="ARBA" id="ARBA00022723"/>
    </source>
</evidence>
<dbReference type="PANTHER" id="PTHR46233">
    <property type="entry name" value="HYDROXYACYLGLUTATHIONE HYDROLASE GLOC"/>
    <property type="match status" value="1"/>
</dbReference>
<feature type="domain" description="Metallo-beta-lactamase" evidence="6">
    <location>
        <begin position="50"/>
        <end position="230"/>
    </location>
</feature>
<keyword evidence="4" id="KW-0862">Zinc</keyword>
<comment type="cofactor">
    <cofactor evidence="1">
        <name>Zn(2+)</name>
        <dbReference type="ChEBI" id="CHEBI:29105"/>
    </cofactor>
</comment>
<dbReference type="InterPro" id="IPR001018">
    <property type="entry name" value="Beta-lactamase_class-B_CS"/>
</dbReference>
<dbReference type="Pfam" id="PF00753">
    <property type="entry name" value="Lactamase_B"/>
    <property type="match status" value="1"/>
</dbReference>
<dbReference type="SMART" id="SM00849">
    <property type="entry name" value="Lactamase_B"/>
    <property type="match status" value="1"/>
</dbReference>
<dbReference type="RefSeq" id="WP_017104930.1">
    <property type="nucleotide sequence ID" value="NZ_MAKA01000006.1"/>
</dbReference>
<dbReference type="InterPro" id="IPR001279">
    <property type="entry name" value="Metallo-B-lactamas"/>
</dbReference>
<evidence type="ECO:0000313" key="8">
    <source>
        <dbReference type="Proteomes" id="UP000235778"/>
    </source>
</evidence>